<feature type="compositionally biased region" description="Low complexity" evidence="1">
    <location>
        <begin position="53"/>
        <end position="64"/>
    </location>
</feature>
<comment type="caution">
    <text evidence="2">The sequence shown here is derived from an EMBL/GenBank/DDBJ whole genome shotgun (WGS) entry which is preliminary data.</text>
</comment>
<dbReference type="RefSeq" id="WP_328281269.1">
    <property type="nucleotide sequence ID" value="NZ_JARTLD010000060.1"/>
</dbReference>
<gene>
    <name evidence="2" type="ORF">P9847_22515</name>
</gene>
<evidence type="ECO:0000313" key="2">
    <source>
        <dbReference type="EMBL" id="MED5020059.1"/>
    </source>
</evidence>
<protein>
    <submittedName>
        <fullName evidence="2">Uncharacterized protein</fullName>
    </submittedName>
</protein>
<sequence>MVIAFVVLAIVALVFLFIYNSRLTKKSARVEEARKVPPEASTPLTEPAAQLRPAEPAEIPAAAETLSESRPRAAVPQAPDRTALVEAETEAHRSASEGDRAYREALRKFAVQTPASAEQAAEPVHKPDPSSDAAYREALRSMMKDQKK</sequence>
<dbReference type="EMBL" id="JARTLD010000060">
    <property type="protein sequence ID" value="MED5020059.1"/>
    <property type="molecule type" value="Genomic_DNA"/>
</dbReference>
<organism evidence="2 3">
    <name type="scientific">Paenibacillus chibensis</name>
    <dbReference type="NCBI Taxonomy" id="59846"/>
    <lineage>
        <taxon>Bacteria</taxon>
        <taxon>Bacillati</taxon>
        <taxon>Bacillota</taxon>
        <taxon>Bacilli</taxon>
        <taxon>Bacillales</taxon>
        <taxon>Paenibacillaceae</taxon>
        <taxon>Paenibacillus</taxon>
    </lineage>
</organism>
<feature type="compositionally biased region" description="Basic and acidic residues" evidence="1">
    <location>
        <begin position="89"/>
        <end position="107"/>
    </location>
</feature>
<feature type="compositionally biased region" description="Basic and acidic residues" evidence="1">
    <location>
        <begin position="123"/>
        <end position="134"/>
    </location>
</feature>
<name>A0ABU6Q0F5_9BACL</name>
<dbReference type="Proteomes" id="UP001343257">
    <property type="component" value="Unassembled WGS sequence"/>
</dbReference>
<feature type="region of interest" description="Disordered" evidence="1">
    <location>
        <begin position="28"/>
        <end position="134"/>
    </location>
</feature>
<accession>A0ABU6Q0F5</accession>
<evidence type="ECO:0000256" key="1">
    <source>
        <dbReference type="SAM" id="MobiDB-lite"/>
    </source>
</evidence>
<evidence type="ECO:0000313" key="3">
    <source>
        <dbReference type="Proteomes" id="UP001343257"/>
    </source>
</evidence>
<reference evidence="2 3" key="1">
    <citation type="submission" date="2023-03" db="EMBL/GenBank/DDBJ databases">
        <title>Bacillus Genome Sequencing.</title>
        <authorList>
            <person name="Dunlap C."/>
        </authorList>
    </citation>
    <scope>NUCLEOTIDE SEQUENCE [LARGE SCALE GENOMIC DNA]</scope>
    <source>
        <strain evidence="2 3">NRS-52</strain>
    </source>
</reference>
<keyword evidence="3" id="KW-1185">Reference proteome</keyword>
<feature type="compositionally biased region" description="Basic and acidic residues" evidence="1">
    <location>
        <begin position="28"/>
        <end position="37"/>
    </location>
</feature>
<proteinExistence type="predicted"/>